<sequence>MNESEIPPIADGSLCRLAGLYHRHLDGGVHRFFDAGFHDGLVFYIAAFGCLWMALFCCMEKEAGCMPFGGSYIYDRGRTAGSHAACRGRACDVCRPCHALYLPGKSALYCRNGCSRPLPAAAGSVRRRPAHR</sequence>
<accession>A0A645DF90</accession>
<dbReference type="EMBL" id="VSSQ01035610">
    <property type="protein sequence ID" value="MPM87885.1"/>
    <property type="molecule type" value="Genomic_DNA"/>
</dbReference>
<name>A0A645DF90_9ZZZZ</name>
<reference evidence="2" key="1">
    <citation type="submission" date="2019-08" db="EMBL/GenBank/DDBJ databases">
        <authorList>
            <person name="Kucharzyk K."/>
            <person name="Murdoch R.W."/>
            <person name="Higgins S."/>
            <person name="Loffler F."/>
        </authorList>
    </citation>
    <scope>NUCLEOTIDE SEQUENCE</scope>
</reference>
<evidence type="ECO:0000313" key="2">
    <source>
        <dbReference type="EMBL" id="MPM87885.1"/>
    </source>
</evidence>
<comment type="caution">
    <text evidence="2">The sequence shown here is derived from an EMBL/GenBank/DDBJ whole genome shotgun (WGS) entry which is preliminary data.</text>
</comment>
<keyword evidence="1" id="KW-0472">Membrane</keyword>
<feature type="transmembrane region" description="Helical" evidence="1">
    <location>
        <begin position="41"/>
        <end position="59"/>
    </location>
</feature>
<proteinExistence type="predicted"/>
<gene>
    <name evidence="2" type="ORF">SDC9_134985</name>
</gene>
<evidence type="ECO:0000256" key="1">
    <source>
        <dbReference type="SAM" id="Phobius"/>
    </source>
</evidence>
<organism evidence="2">
    <name type="scientific">bioreactor metagenome</name>
    <dbReference type="NCBI Taxonomy" id="1076179"/>
    <lineage>
        <taxon>unclassified sequences</taxon>
        <taxon>metagenomes</taxon>
        <taxon>ecological metagenomes</taxon>
    </lineage>
</organism>
<keyword evidence="1" id="KW-1133">Transmembrane helix</keyword>
<protein>
    <submittedName>
        <fullName evidence="2">Uncharacterized protein</fullName>
    </submittedName>
</protein>
<dbReference type="AlphaFoldDB" id="A0A645DF90"/>
<keyword evidence="1" id="KW-0812">Transmembrane</keyword>